<dbReference type="Gene3D" id="1.10.1040.10">
    <property type="entry name" value="N-(1-d-carboxylethyl)-l-norvaline Dehydrogenase, domain 2"/>
    <property type="match status" value="1"/>
</dbReference>
<dbReference type="RefSeq" id="WP_283714062.1">
    <property type="nucleotide sequence ID" value="NZ_JASJEW010000010.1"/>
</dbReference>
<dbReference type="Pfam" id="PF03446">
    <property type="entry name" value="NAD_binding_2"/>
    <property type="match status" value="1"/>
</dbReference>
<dbReference type="EC" id="1.1.-.-" evidence="3"/>
<keyword evidence="3" id="KW-0560">Oxidoreductase</keyword>
<dbReference type="Gene3D" id="3.40.50.720">
    <property type="entry name" value="NAD(P)-binding Rossmann-like Domain"/>
    <property type="match status" value="1"/>
</dbReference>
<keyword evidence="4" id="KW-1185">Reference proteome</keyword>
<dbReference type="SUPFAM" id="SSF48179">
    <property type="entry name" value="6-phosphogluconate dehydrogenase C-terminal domain-like"/>
    <property type="match status" value="1"/>
</dbReference>
<name>A0ABT6ZL64_9ACTN</name>
<dbReference type="Proteomes" id="UP001431693">
    <property type="component" value="Unassembled WGS sequence"/>
</dbReference>
<evidence type="ECO:0000259" key="2">
    <source>
        <dbReference type="Pfam" id="PF14833"/>
    </source>
</evidence>
<evidence type="ECO:0000259" key="1">
    <source>
        <dbReference type="Pfam" id="PF03446"/>
    </source>
</evidence>
<dbReference type="InterPro" id="IPR013328">
    <property type="entry name" value="6PGD_dom2"/>
</dbReference>
<dbReference type="InterPro" id="IPR036291">
    <property type="entry name" value="NAD(P)-bd_dom_sf"/>
</dbReference>
<organism evidence="3 4">
    <name type="scientific">Kribbibacterium absianum</name>
    <dbReference type="NCBI Taxonomy" id="3044210"/>
    <lineage>
        <taxon>Bacteria</taxon>
        <taxon>Bacillati</taxon>
        <taxon>Actinomycetota</taxon>
        <taxon>Coriobacteriia</taxon>
        <taxon>Coriobacteriales</taxon>
        <taxon>Kribbibacteriaceae</taxon>
        <taxon>Kribbibacterium</taxon>
    </lineage>
</organism>
<sequence length="354" mass="36499">MKGSKKIKRVAVVGTGIMGAPIARHLMDAGFDVTVTTRTRDAARDLVSAGAHWADTPALAAAGADCVLTMVGTPEDVEDVYLGTDGLLGSAAPGLWMVDLTSSMPDLAEELSNAAESMDCHAFDCPVTGGQAGAEAGTLTLMAGTTAEKAAPVLPVLNAFAERIVFFGKPGSGQAAKLCNQLSLAGAMLGMAEAVAFARAYGLDEQAMLELVGSGMGDSRALRDLGPKAVASDWKPGFKVTHFAKDLNDALMTADDLGLALPGATTAHTLYATLDAIGGGQLGTQALEVLYEPESDAIAAGLDWSCAPVDVPDDHADDFDRAEQGACGCGHDHHHDHDDHCCGHHDCGCGHDHH</sequence>
<protein>
    <submittedName>
        <fullName evidence="3">NAD(P)-dependent oxidoreductase</fullName>
        <ecNumber evidence="3">1.1.-.-</ecNumber>
    </submittedName>
</protein>
<dbReference type="PANTHER" id="PTHR43060:SF15">
    <property type="entry name" value="3-HYDROXYISOBUTYRATE DEHYDROGENASE-LIKE 1, MITOCHONDRIAL-RELATED"/>
    <property type="match status" value="1"/>
</dbReference>
<reference evidence="3" key="1">
    <citation type="submission" date="2023-05" db="EMBL/GenBank/DDBJ databases">
        <title>[olsenella] sp. nov., isolated from a pig farm feces dump.</title>
        <authorList>
            <person name="Chang Y.-H."/>
        </authorList>
    </citation>
    <scope>NUCLEOTIDE SEQUENCE</scope>
    <source>
        <strain evidence="3">YH-ols2217</strain>
    </source>
</reference>
<proteinExistence type="predicted"/>
<accession>A0ABT6ZL64</accession>
<gene>
    <name evidence="3" type="ORF">QJ043_04900</name>
</gene>
<dbReference type="EMBL" id="JASJEX010000002">
    <property type="protein sequence ID" value="MDJ1129416.1"/>
    <property type="molecule type" value="Genomic_DNA"/>
</dbReference>
<feature type="domain" description="3-hydroxyisobutyrate dehydrogenase-like NAD-binding" evidence="2">
    <location>
        <begin position="171"/>
        <end position="287"/>
    </location>
</feature>
<dbReference type="InterPro" id="IPR008927">
    <property type="entry name" value="6-PGluconate_DH-like_C_sf"/>
</dbReference>
<dbReference type="PANTHER" id="PTHR43060">
    <property type="entry name" value="3-HYDROXYISOBUTYRATE DEHYDROGENASE-LIKE 1, MITOCHONDRIAL-RELATED"/>
    <property type="match status" value="1"/>
</dbReference>
<evidence type="ECO:0000313" key="4">
    <source>
        <dbReference type="Proteomes" id="UP001431693"/>
    </source>
</evidence>
<evidence type="ECO:0000313" key="3">
    <source>
        <dbReference type="EMBL" id="MDJ1129416.1"/>
    </source>
</evidence>
<dbReference type="InterPro" id="IPR029154">
    <property type="entry name" value="HIBADH-like_NADP-bd"/>
</dbReference>
<dbReference type="Pfam" id="PF14833">
    <property type="entry name" value="NAD_binding_11"/>
    <property type="match status" value="1"/>
</dbReference>
<dbReference type="SUPFAM" id="SSF51735">
    <property type="entry name" value="NAD(P)-binding Rossmann-fold domains"/>
    <property type="match status" value="1"/>
</dbReference>
<dbReference type="GO" id="GO:0016491">
    <property type="term" value="F:oxidoreductase activity"/>
    <property type="evidence" value="ECO:0007669"/>
    <property type="project" value="UniProtKB-KW"/>
</dbReference>
<comment type="caution">
    <text evidence="3">The sequence shown here is derived from an EMBL/GenBank/DDBJ whole genome shotgun (WGS) entry which is preliminary data.</text>
</comment>
<dbReference type="InterPro" id="IPR006115">
    <property type="entry name" value="6PGDH_NADP-bd"/>
</dbReference>
<feature type="domain" description="6-phosphogluconate dehydrogenase NADP-binding" evidence="1">
    <location>
        <begin position="10"/>
        <end position="168"/>
    </location>
</feature>